<evidence type="ECO:0000313" key="1">
    <source>
        <dbReference type="EMBL" id="OTP17172.1"/>
    </source>
</evidence>
<dbReference type="RefSeq" id="WP_249274442.1">
    <property type="nucleotide sequence ID" value="NZ_CP147247.1"/>
</dbReference>
<dbReference type="AlphaFoldDB" id="A0A242K7P6"/>
<accession>A0A242K7P6</accession>
<evidence type="ECO:0008006" key="4">
    <source>
        <dbReference type="Google" id="ProtNLM"/>
    </source>
</evidence>
<protein>
    <recommendedName>
        <fullName evidence="4">Helix-turn-helix domain-containing protein</fullName>
    </recommendedName>
</protein>
<reference evidence="2" key="2">
    <citation type="submission" date="2017-05" db="EMBL/GenBank/DDBJ databases">
        <authorList>
            <consortium name="The Broad Institute Genomics Platform"/>
            <consortium name="The Broad Institute Genomic Center for Infectious Diseases"/>
            <person name="Earl A."/>
            <person name="Manson A."/>
            <person name="Schwartman J."/>
            <person name="Gilmore M."/>
            <person name="Abouelleil A."/>
            <person name="Cao P."/>
            <person name="Chapman S."/>
            <person name="Cusick C."/>
            <person name="Shea T."/>
            <person name="Young S."/>
            <person name="Neafsey D."/>
            <person name="Nusbaum C."/>
            <person name="Birren B."/>
        </authorList>
    </citation>
    <scope>NUCLEOTIDE SEQUENCE</scope>
    <source>
        <strain evidence="2">9E7_DIV0242</strain>
    </source>
</reference>
<gene>
    <name evidence="1" type="ORF">A5888_001310</name>
    <name evidence="2" type="ORF">A5888_002548</name>
</gene>
<reference evidence="1" key="1">
    <citation type="submission" date="2017-05" db="EMBL/GenBank/DDBJ databases">
        <title>The Genome Sequence of Enterococcus sp. 9E7_DIV0242.</title>
        <authorList>
            <consortium name="The Broad Institute Genomics Platform"/>
            <consortium name="The Broad Institute Genomic Center for Infectious Diseases"/>
            <person name="Earl A."/>
            <person name="Manson A."/>
            <person name="Schwartman J."/>
            <person name="Gilmore M."/>
            <person name="Abouelleil A."/>
            <person name="Cao P."/>
            <person name="Chapman S."/>
            <person name="Cusick C."/>
            <person name="Shea T."/>
            <person name="Young S."/>
            <person name="Neafsey D."/>
            <person name="Nusbaum C."/>
            <person name="Birren B."/>
        </authorList>
    </citation>
    <scope>NUCLEOTIDE SEQUENCE [LARGE SCALE GENOMIC DNA]</scope>
    <source>
        <strain evidence="1">9E7_DIV0242</strain>
    </source>
</reference>
<dbReference type="EMBL" id="NGMM01000002">
    <property type="protein sequence ID" value="OTP17172.1"/>
    <property type="molecule type" value="Genomic_DNA"/>
</dbReference>
<proteinExistence type="predicted"/>
<sequence>MGMVVDVDMNELVMEIVSGVSEVIGGMSDLTNRYGEYLTTEETRIFLGGISVNTLAKLRKKGLKRITIDGLCLYKKTDIVQFLDEHTY</sequence>
<evidence type="ECO:0000313" key="2">
    <source>
        <dbReference type="EMBL" id="WYJ90780.1"/>
    </source>
</evidence>
<keyword evidence="3" id="KW-1185">Reference proteome</keyword>
<dbReference type="EMBL" id="CP147247">
    <property type="protein sequence ID" value="WYJ90780.1"/>
    <property type="molecule type" value="Genomic_DNA"/>
</dbReference>
<reference evidence="2" key="3">
    <citation type="submission" date="2024-03" db="EMBL/GenBank/DDBJ databases">
        <title>The Genome Sequence of Enterococcus sp. DIV0242b.</title>
        <authorList>
            <consortium name="The Broad Institute Genomics Platform"/>
            <consortium name="The Broad Institute Microbial Omics Core"/>
            <consortium name="The Broad Institute Genomic Center for Infectious Diseases"/>
            <person name="Earl A."/>
            <person name="Manson A."/>
            <person name="Gilmore M."/>
            <person name="Schwartman J."/>
            <person name="Shea T."/>
            <person name="Abouelleil A."/>
            <person name="Cao P."/>
            <person name="Chapman S."/>
            <person name="Cusick C."/>
            <person name="Young S."/>
            <person name="Neafsey D."/>
            <person name="Nusbaum C."/>
            <person name="Birren B."/>
        </authorList>
    </citation>
    <scope>NUCLEOTIDE SEQUENCE</scope>
    <source>
        <strain evidence="2">9E7_DIV0242</strain>
    </source>
</reference>
<dbReference type="Proteomes" id="UP000195141">
    <property type="component" value="Chromosome"/>
</dbReference>
<name>A0A242K7P6_9ENTE</name>
<organism evidence="1">
    <name type="scientific">Candidatus Enterococcus clewellii</name>
    <dbReference type="NCBI Taxonomy" id="1834193"/>
    <lineage>
        <taxon>Bacteria</taxon>
        <taxon>Bacillati</taxon>
        <taxon>Bacillota</taxon>
        <taxon>Bacilli</taxon>
        <taxon>Lactobacillales</taxon>
        <taxon>Enterococcaceae</taxon>
        <taxon>Enterococcus</taxon>
    </lineage>
</organism>
<evidence type="ECO:0000313" key="3">
    <source>
        <dbReference type="Proteomes" id="UP000195141"/>
    </source>
</evidence>